<keyword evidence="1" id="KW-0812">Transmembrane</keyword>
<comment type="caution">
    <text evidence="2">The sequence shown here is derived from an EMBL/GenBank/DDBJ whole genome shotgun (WGS) entry which is preliminary data.</text>
</comment>
<protein>
    <submittedName>
        <fullName evidence="2">Uncharacterized protein</fullName>
    </submittedName>
</protein>
<evidence type="ECO:0000256" key="1">
    <source>
        <dbReference type="SAM" id="Phobius"/>
    </source>
</evidence>
<sequence>MEINNKKNHLSHILFFFIMLLFAAGLTMNVLFCSNYNLYGLSGKTTVIEARAISESSFSNEGGDKTTCFKTSFLSENNSDTGIITKNICPIPVIAAITQEFSLFLFIILVFLYFFSAFFRLLPDEWTLINQKVRLDD</sequence>
<evidence type="ECO:0000313" key="3">
    <source>
        <dbReference type="Proteomes" id="UP000260812"/>
    </source>
</evidence>
<feature type="transmembrane region" description="Helical" evidence="1">
    <location>
        <begin position="101"/>
        <end position="122"/>
    </location>
</feature>
<dbReference type="Proteomes" id="UP000260812">
    <property type="component" value="Unassembled WGS sequence"/>
</dbReference>
<organism evidence="2 3">
    <name type="scientific">Eisenbergiella massiliensis</name>
    <dbReference type="NCBI Taxonomy" id="1720294"/>
    <lineage>
        <taxon>Bacteria</taxon>
        <taxon>Bacillati</taxon>
        <taxon>Bacillota</taxon>
        <taxon>Clostridia</taxon>
        <taxon>Lachnospirales</taxon>
        <taxon>Lachnospiraceae</taxon>
        <taxon>Eisenbergiella</taxon>
    </lineage>
</organism>
<reference evidence="2" key="1">
    <citation type="submission" date="2018-08" db="EMBL/GenBank/DDBJ databases">
        <title>A genome reference for cultivated species of the human gut microbiota.</title>
        <authorList>
            <person name="Zou Y."/>
            <person name="Xue W."/>
            <person name="Luo G."/>
        </authorList>
    </citation>
    <scope>NUCLEOTIDE SEQUENCE [LARGE SCALE GENOMIC DNA]</scope>
    <source>
        <strain evidence="2">TF05-5AC</strain>
    </source>
</reference>
<accession>A0A3E3I6E5</accession>
<proteinExistence type="predicted"/>
<feature type="transmembrane region" description="Helical" evidence="1">
    <location>
        <begin position="12"/>
        <end position="32"/>
    </location>
</feature>
<keyword evidence="1" id="KW-1133">Transmembrane helix</keyword>
<name>A0A3E3I6E5_9FIRM</name>
<dbReference type="AlphaFoldDB" id="A0A3E3I6E5"/>
<keyword evidence="1" id="KW-0472">Membrane</keyword>
<gene>
    <name evidence="2" type="ORF">DXC51_11315</name>
</gene>
<keyword evidence="3" id="KW-1185">Reference proteome</keyword>
<dbReference type="EMBL" id="QVLV01000006">
    <property type="protein sequence ID" value="RGE61164.1"/>
    <property type="molecule type" value="Genomic_DNA"/>
</dbReference>
<evidence type="ECO:0000313" key="2">
    <source>
        <dbReference type="EMBL" id="RGE61164.1"/>
    </source>
</evidence>